<evidence type="ECO:0000259" key="12">
    <source>
        <dbReference type="PROSITE" id="PS50262"/>
    </source>
</evidence>
<dbReference type="Ensembl" id="ENSNMLT00000022891.1">
    <property type="protein sequence ID" value="ENSNMLP00000020401.1"/>
    <property type="gene ID" value="ENSNMLG00000013310.1"/>
</dbReference>
<keyword evidence="2" id="KW-1003">Cell membrane</keyword>
<evidence type="ECO:0000256" key="10">
    <source>
        <dbReference type="SAM" id="MobiDB-lite"/>
    </source>
</evidence>
<dbReference type="SUPFAM" id="SSF81321">
    <property type="entry name" value="Family A G protein-coupled receptor-like"/>
    <property type="match status" value="1"/>
</dbReference>
<feature type="transmembrane region" description="Helical" evidence="11">
    <location>
        <begin position="177"/>
        <end position="200"/>
    </location>
</feature>
<dbReference type="GO" id="GO:0004930">
    <property type="term" value="F:G protein-coupled receptor activity"/>
    <property type="evidence" value="ECO:0007669"/>
    <property type="project" value="UniProtKB-KW"/>
</dbReference>
<evidence type="ECO:0000256" key="2">
    <source>
        <dbReference type="ARBA" id="ARBA00022475"/>
    </source>
</evidence>
<dbReference type="GO" id="GO:0005886">
    <property type="term" value="C:plasma membrane"/>
    <property type="evidence" value="ECO:0007669"/>
    <property type="project" value="UniProtKB-SubCell"/>
</dbReference>
<comment type="similarity">
    <text evidence="9">Belongs to the G-protein coupled receptor 1 family.</text>
</comment>
<evidence type="ECO:0000256" key="6">
    <source>
        <dbReference type="ARBA" id="ARBA00023136"/>
    </source>
</evidence>
<proteinExistence type="inferred from homology"/>
<feature type="compositionally biased region" description="Polar residues" evidence="10">
    <location>
        <begin position="306"/>
        <end position="320"/>
    </location>
</feature>
<dbReference type="PRINTS" id="PR00237">
    <property type="entry name" value="GPCRRHODOPSN"/>
</dbReference>
<organism evidence="13 14">
    <name type="scientific">Neogobius melanostomus</name>
    <name type="common">round goby</name>
    <dbReference type="NCBI Taxonomy" id="47308"/>
    <lineage>
        <taxon>Eukaryota</taxon>
        <taxon>Metazoa</taxon>
        <taxon>Chordata</taxon>
        <taxon>Craniata</taxon>
        <taxon>Vertebrata</taxon>
        <taxon>Euteleostomi</taxon>
        <taxon>Actinopterygii</taxon>
        <taxon>Neopterygii</taxon>
        <taxon>Teleostei</taxon>
        <taxon>Neoteleostei</taxon>
        <taxon>Acanthomorphata</taxon>
        <taxon>Gobiaria</taxon>
        <taxon>Gobiiformes</taxon>
        <taxon>Gobioidei</taxon>
        <taxon>Gobiidae</taxon>
        <taxon>Benthophilinae</taxon>
        <taxon>Neogobiini</taxon>
        <taxon>Neogobius</taxon>
    </lineage>
</organism>
<feature type="transmembrane region" description="Helical" evidence="11">
    <location>
        <begin position="51"/>
        <end position="76"/>
    </location>
</feature>
<feature type="transmembrane region" description="Helical" evidence="11">
    <location>
        <begin position="134"/>
        <end position="152"/>
    </location>
</feature>
<evidence type="ECO:0000313" key="14">
    <source>
        <dbReference type="Proteomes" id="UP000694523"/>
    </source>
</evidence>
<feature type="transmembrane region" description="Helical" evidence="11">
    <location>
        <begin position="96"/>
        <end position="114"/>
    </location>
</feature>
<dbReference type="Gene3D" id="1.20.1070.10">
    <property type="entry name" value="Rhodopsin 7-helix transmembrane proteins"/>
    <property type="match status" value="1"/>
</dbReference>
<sequence>MNNSSEICLPTAQHLSIPVLMCLVYFIGFLLNVFSLWVFCCRLPSWSTGTVLQFNLALSDALATPVTPLIATYFIMGNNWPFGQLLCQVKIALMTSHFYGSTFFLTLISVHRYMAVVHYNKSNKMKDKSFIKKLCTGVWLLLLAQSLVYSFVVPPTKVGNRAQCLSFSQKTLTNSLFVINFVLFFFGFLLPLSISAYCYFRITNALSRLNTSTHKGLKVKLKSQRMIRMCLIILGSASCHECNSDDGSGDNKVFSSTVPHSPSCPVRLLLLLDCGRTELLPGPAALCFGSQNFRDAFPSLKRDQTENMQGSESETTSAQPPCNGPYTLSLGH</sequence>
<evidence type="ECO:0000256" key="1">
    <source>
        <dbReference type="ARBA" id="ARBA00004651"/>
    </source>
</evidence>
<keyword evidence="14" id="KW-1185">Reference proteome</keyword>
<dbReference type="InterPro" id="IPR000276">
    <property type="entry name" value="GPCR_Rhodpsn"/>
</dbReference>
<dbReference type="Pfam" id="PF00001">
    <property type="entry name" value="7tm_1"/>
    <property type="match status" value="1"/>
</dbReference>
<evidence type="ECO:0000256" key="7">
    <source>
        <dbReference type="ARBA" id="ARBA00023170"/>
    </source>
</evidence>
<feature type="region of interest" description="Disordered" evidence="10">
    <location>
        <begin position="302"/>
        <end position="332"/>
    </location>
</feature>
<protein>
    <recommendedName>
        <fullName evidence="12">G-protein coupled receptors family 1 profile domain-containing protein</fullName>
    </recommendedName>
</protein>
<evidence type="ECO:0000256" key="11">
    <source>
        <dbReference type="SAM" id="Phobius"/>
    </source>
</evidence>
<evidence type="ECO:0000256" key="4">
    <source>
        <dbReference type="ARBA" id="ARBA00022989"/>
    </source>
</evidence>
<comment type="subcellular location">
    <subcellularLocation>
        <location evidence="1">Cell membrane</location>
        <topology evidence="1">Multi-pass membrane protein</topology>
    </subcellularLocation>
</comment>
<dbReference type="PANTHER" id="PTHR24231">
    <property type="entry name" value="PURINOCEPTOR-RELATED G-PROTEIN COUPLED RECEPTOR"/>
    <property type="match status" value="1"/>
</dbReference>
<keyword evidence="6 11" id="KW-0472">Membrane</keyword>
<evidence type="ECO:0000256" key="3">
    <source>
        <dbReference type="ARBA" id="ARBA00022692"/>
    </source>
</evidence>
<dbReference type="PROSITE" id="PS50262">
    <property type="entry name" value="G_PROTEIN_RECEP_F1_2"/>
    <property type="match status" value="1"/>
</dbReference>
<evidence type="ECO:0000256" key="5">
    <source>
        <dbReference type="ARBA" id="ARBA00023040"/>
    </source>
</evidence>
<dbReference type="AlphaFoldDB" id="A0A8C6THB4"/>
<reference evidence="13" key="2">
    <citation type="submission" date="2025-09" db="UniProtKB">
        <authorList>
            <consortium name="Ensembl"/>
        </authorList>
    </citation>
    <scope>IDENTIFICATION</scope>
</reference>
<name>A0A8C6THB4_9GOBI</name>
<dbReference type="InterPro" id="IPR017452">
    <property type="entry name" value="GPCR_Rhodpsn_7TM"/>
</dbReference>
<dbReference type="PROSITE" id="PS00237">
    <property type="entry name" value="G_PROTEIN_RECEP_F1_1"/>
    <property type="match status" value="1"/>
</dbReference>
<keyword evidence="5 9" id="KW-0297">G-protein coupled receptor</keyword>
<keyword evidence="3 9" id="KW-0812">Transmembrane</keyword>
<reference evidence="13" key="1">
    <citation type="submission" date="2025-08" db="UniProtKB">
        <authorList>
            <consortium name="Ensembl"/>
        </authorList>
    </citation>
    <scope>IDENTIFICATION</scope>
</reference>
<feature type="domain" description="G-protein coupled receptors family 1 profile" evidence="12">
    <location>
        <begin position="31"/>
        <end position="234"/>
    </location>
</feature>
<accession>A0A8C6THB4</accession>
<evidence type="ECO:0000256" key="9">
    <source>
        <dbReference type="RuleBase" id="RU000688"/>
    </source>
</evidence>
<keyword evidence="7 9" id="KW-0675">Receptor</keyword>
<dbReference type="PANTHER" id="PTHR24231:SF35">
    <property type="entry name" value="P2Y PURINOCEPTOR 4-LIKE"/>
    <property type="match status" value="1"/>
</dbReference>
<feature type="transmembrane region" description="Helical" evidence="11">
    <location>
        <begin position="15"/>
        <end position="39"/>
    </location>
</feature>
<evidence type="ECO:0000256" key="8">
    <source>
        <dbReference type="ARBA" id="ARBA00023224"/>
    </source>
</evidence>
<evidence type="ECO:0000313" key="13">
    <source>
        <dbReference type="Ensembl" id="ENSNMLP00000020401.1"/>
    </source>
</evidence>
<keyword evidence="4 11" id="KW-1133">Transmembrane helix</keyword>
<dbReference type="Proteomes" id="UP000694523">
    <property type="component" value="Unplaced"/>
</dbReference>
<keyword evidence="8 9" id="KW-0807">Transducer</keyword>